<gene>
    <name evidence="3" type="ORF">B0T20DRAFT_230510</name>
</gene>
<feature type="transmembrane region" description="Helical" evidence="2">
    <location>
        <begin position="417"/>
        <end position="440"/>
    </location>
</feature>
<sequence>MTLPEPEVPLTNACAVVFQNTLYTYSADAFQSLELRPGAKWKKLEQGEKVTGGVCVGATTGTAATSSLFIVGGKGQTEGYQGIQKYSYTTKKWESLQLPAPVTQDRLLHGAVYLNATDSILVYAGNQDGSTGPSTQTYAIGASAPHYVRSFEANVPPAINPILLPWSDSEAVMIGGSTSNTQVMIFKPETGWRDSGATLAAPLAKDTSAIKAALVRGDDGSQNLFTFDMTQSPNLVQRILLTTGPEQPIQNAGPAKKRDVTSQKEERSMSDRRDVLNVLTWPQYNATLAPATTRSNYAIAQDANGMVIFVGGSSQEPLGMFNAKANSWYNATDMLVDQQVKIAAISSSMISESSTATSTTSSRTTATSLSTSDVPTTLVTSTPTTASSASPISAATAAVSSSAESSGNSGFKSNTNVILAAVLSSIFGLAIILFVVYFCIKRKGKKQQQAGRARSGSGGSGGSYNEKSGYGYPPDTKGPFRGPGHQPQDSYGSVSSLAMIGGRTNQQKPGRSSPGHKLSISTAFGRRNSDDSTFKAFKSTISKPIPVSQSISPEPPQNPFLAPHEKEVSFAATSTQPIPRNPAPVASADPETRRSSGWNRYWSGGSALNVIGLGNNTNSAVVNQVSQRTTVVSDVSSHYSEHPQHRMTQDSATVPPLQVYEPRMSFNRVNSGSPTIAHHKPDDRFHEGMSGQIEMPRPVSGVSSISGYSSGIPASVHDTWDPTEFTKPWGADRAPSSAYSASIYTTPLAPAGTSRVPSQLAQQQGGGGSVVPPRPAQQHVVRDDISWLNLGDQQNGR</sequence>
<dbReference type="Proteomes" id="UP001281003">
    <property type="component" value="Unassembled WGS sequence"/>
</dbReference>
<dbReference type="Gene3D" id="2.120.10.80">
    <property type="entry name" value="Kelch-type beta propeller"/>
    <property type="match status" value="1"/>
</dbReference>
<evidence type="ECO:0008006" key="5">
    <source>
        <dbReference type="Google" id="ProtNLM"/>
    </source>
</evidence>
<keyword evidence="2" id="KW-0812">Transmembrane</keyword>
<feature type="region of interest" description="Disordered" evidence="1">
    <location>
        <begin position="244"/>
        <end position="269"/>
    </location>
</feature>
<keyword evidence="4" id="KW-1185">Reference proteome</keyword>
<dbReference type="EMBL" id="JAUTDP010000007">
    <property type="protein sequence ID" value="KAK3397749.1"/>
    <property type="molecule type" value="Genomic_DNA"/>
</dbReference>
<dbReference type="SUPFAM" id="SSF50965">
    <property type="entry name" value="Galactose oxidase, central domain"/>
    <property type="match status" value="1"/>
</dbReference>
<reference evidence="3" key="1">
    <citation type="journal article" date="2023" name="Mol. Phylogenet. Evol.">
        <title>Genome-scale phylogeny and comparative genomics of the fungal order Sordariales.</title>
        <authorList>
            <person name="Hensen N."/>
            <person name="Bonometti L."/>
            <person name="Westerberg I."/>
            <person name="Brannstrom I.O."/>
            <person name="Guillou S."/>
            <person name="Cros-Aarteil S."/>
            <person name="Calhoun S."/>
            <person name="Haridas S."/>
            <person name="Kuo A."/>
            <person name="Mondo S."/>
            <person name="Pangilinan J."/>
            <person name="Riley R."/>
            <person name="LaButti K."/>
            <person name="Andreopoulos B."/>
            <person name="Lipzen A."/>
            <person name="Chen C."/>
            <person name="Yan M."/>
            <person name="Daum C."/>
            <person name="Ng V."/>
            <person name="Clum A."/>
            <person name="Steindorff A."/>
            <person name="Ohm R.A."/>
            <person name="Martin F."/>
            <person name="Silar P."/>
            <person name="Natvig D.O."/>
            <person name="Lalanne C."/>
            <person name="Gautier V."/>
            <person name="Ament-Velasquez S.L."/>
            <person name="Kruys A."/>
            <person name="Hutchinson M.I."/>
            <person name="Powell A.J."/>
            <person name="Barry K."/>
            <person name="Miller A.N."/>
            <person name="Grigoriev I.V."/>
            <person name="Debuchy R."/>
            <person name="Gladieux P."/>
            <person name="Hiltunen Thoren M."/>
            <person name="Johannesson H."/>
        </authorList>
    </citation>
    <scope>NUCLEOTIDE SEQUENCE</scope>
    <source>
        <strain evidence="3">FGSC 1904</strain>
    </source>
</reference>
<feature type="region of interest" description="Disordered" evidence="1">
    <location>
        <begin position="447"/>
        <end position="531"/>
    </location>
</feature>
<evidence type="ECO:0000313" key="3">
    <source>
        <dbReference type="EMBL" id="KAK3397749.1"/>
    </source>
</evidence>
<evidence type="ECO:0000256" key="2">
    <source>
        <dbReference type="SAM" id="Phobius"/>
    </source>
</evidence>
<evidence type="ECO:0000313" key="4">
    <source>
        <dbReference type="Proteomes" id="UP001281003"/>
    </source>
</evidence>
<organism evidence="3 4">
    <name type="scientific">Sordaria brevicollis</name>
    <dbReference type="NCBI Taxonomy" id="83679"/>
    <lineage>
        <taxon>Eukaryota</taxon>
        <taxon>Fungi</taxon>
        <taxon>Dikarya</taxon>
        <taxon>Ascomycota</taxon>
        <taxon>Pezizomycotina</taxon>
        <taxon>Sordariomycetes</taxon>
        <taxon>Sordariomycetidae</taxon>
        <taxon>Sordariales</taxon>
        <taxon>Sordariaceae</taxon>
        <taxon>Sordaria</taxon>
    </lineage>
</organism>
<feature type="region of interest" description="Disordered" evidence="1">
    <location>
        <begin position="354"/>
        <end position="391"/>
    </location>
</feature>
<keyword evidence="2" id="KW-0472">Membrane</keyword>
<dbReference type="AlphaFoldDB" id="A0AAE0UBT3"/>
<keyword evidence="2" id="KW-1133">Transmembrane helix</keyword>
<name>A0AAE0UBT3_SORBR</name>
<feature type="region of interest" description="Disordered" evidence="1">
    <location>
        <begin position="750"/>
        <end position="777"/>
    </location>
</feature>
<feature type="compositionally biased region" description="Polar residues" evidence="1">
    <location>
        <begin position="487"/>
        <end position="496"/>
    </location>
</feature>
<comment type="caution">
    <text evidence="3">The sequence shown here is derived from an EMBL/GenBank/DDBJ whole genome shotgun (WGS) entry which is preliminary data.</text>
</comment>
<feature type="compositionally biased region" description="Basic and acidic residues" evidence="1">
    <location>
        <begin position="256"/>
        <end position="269"/>
    </location>
</feature>
<protein>
    <recommendedName>
        <fullName evidence="5">Pre-mRNA splicing factor CLF1</fullName>
    </recommendedName>
</protein>
<evidence type="ECO:0000256" key="1">
    <source>
        <dbReference type="SAM" id="MobiDB-lite"/>
    </source>
</evidence>
<reference evidence="3" key="2">
    <citation type="submission" date="2023-07" db="EMBL/GenBank/DDBJ databases">
        <authorList>
            <consortium name="Lawrence Berkeley National Laboratory"/>
            <person name="Haridas S."/>
            <person name="Hensen N."/>
            <person name="Bonometti L."/>
            <person name="Westerberg I."/>
            <person name="Brannstrom I.O."/>
            <person name="Guillou S."/>
            <person name="Cros-Aarteil S."/>
            <person name="Calhoun S."/>
            <person name="Kuo A."/>
            <person name="Mondo S."/>
            <person name="Pangilinan J."/>
            <person name="Riley R."/>
            <person name="LaButti K."/>
            <person name="Andreopoulos B."/>
            <person name="Lipzen A."/>
            <person name="Chen C."/>
            <person name="Yanf M."/>
            <person name="Daum C."/>
            <person name="Ng V."/>
            <person name="Clum A."/>
            <person name="Steindorff A."/>
            <person name="Ohm R."/>
            <person name="Martin F."/>
            <person name="Silar P."/>
            <person name="Natvig D."/>
            <person name="Lalanne C."/>
            <person name="Gautier V."/>
            <person name="Ament-velasquez S.L."/>
            <person name="Kruys A."/>
            <person name="Hutchinson M.I."/>
            <person name="Powell A.J."/>
            <person name="Barry K."/>
            <person name="Miller A.N."/>
            <person name="Grigoriev I.V."/>
            <person name="Debuchy R."/>
            <person name="Gladieux P."/>
            <person name="Thoren M.H."/>
            <person name="Johannesson H."/>
        </authorList>
    </citation>
    <scope>NUCLEOTIDE SEQUENCE</scope>
    <source>
        <strain evidence="3">FGSC 1904</strain>
    </source>
</reference>
<dbReference type="InterPro" id="IPR011043">
    <property type="entry name" value="Gal_Oxase/kelch_b-propeller"/>
</dbReference>
<feature type="region of interest" description="Disordered" evidence="1">
    <location>
        <begin position="573"/>
        <end position="596"/>
    </location>
</feature>
<feature type="compositionally biased region" description="Low complexity" evidence="1">
    <location>
        <begin position="463"/>
        <end position="472"/>
    </location>
</feature>
<proteinExistence type="predicted"/>
<accession>A0AAE0UBT3</accession>
<dbReference type="InterPro" id="IPR015915">
    <property type="entry name" value="Kelch-typ_b-propeller"/>
</dbReference>